<name>A0ABV8XVL8_9MICC</name>
<feature type="region of interest" description="Disordered" evidence="1">
    <location>
        <begin position="59"/>
        <end position="98"/>
    </location>
</feature>
<dbReference type="Pfam" id="PF06289">
    <property type="entry name" value="FlbD"/>
    <property type="match status" value="1"/>
</dbReference>
<evidence type="ECO:0000256" key="1">
    <source>
        <dbReference type="SAM" id="MobiDB-lite"/>
    </source>
</evidence>
<dbReference type="InterPro" id="IPR009384">
    <property type="entry name" value="SwrD-like"/>
</dbReference>
<protein>
    <submittedName>
        <fullName evidence="2">Flagellar FlbD family protein</fullName>
    </submittedName>
</protein>
<gene>
    <name evidence="2" type="ORF">ACFO0K_01465</name>
</gene>
<dbReference type="Proteomes" id="UP001595965">
    <property type="component" value="Unassembled WGS sequence"/>
</dbReference>
<keyword evidence="3" id="KW-1185">Reference proteome</keyword>
<reference evidence="3" key="1">
    <citation type="journal article" date="2019" name="Int. J. Syst. Evol. Microbiol.">
        <title>The Global Catalogue of Microorganisms (GCM) 10K type strain sequencing project: providing services to taxonomists for standard genome sequencing and annotation.</title>
        <authorList>
            <consortium name="The Broad Institute Genomics Platform"/>
            <consortium name="The Broad Institute Genome Sequencing Center for Infectious Disease"/>
            <person name="Wu L."/>
            <person name="Ma J."/>
        </authorList>
    </citation>
    <scope>NUCLEOTIDE SEQUENCE [LARGE SCALE GENOMIC DNA]</scope>
    <source>
        <strain evidence="3">CGMCC 1.12125</strain>
    </source>
</reference>
<evidence type="ECO:0000313" key="3">
    <source>
        <dbReference type="Proteomes" id="UP001595965"/>
    </source>
</evidence>
<comment type="caution">
    <text evidence="2">The sequence shown here is derived from an EMBL/GenBank/DDBJ whole genome shotgun (WGS) entry which is preliminary data.</text>
</comment>
<sequence length="98" mass="11118">MILLTTLRGERFGLNPDLVEEIRANGANCVVTMITGRSHTAREDIDTVQEILHDHRVDLLRQASHPPAESGEQPGRPEHPWHHPDHPDYLTPVPDKEH</sequence>
<keyword evidence="2" id="KW-0282">Flagellum</keyword>
<dbReference type="EMBL" id="JBHSEN010000001">
    <property type="protein sequence ID" value="MFC4428345.1"/>
    <property type="molecule type" value="Genomic_DNA"/>
</dbReference>
<evidence type="ECO:0000313" key="2">
    <source>
        <dbReference type="EMBL" id="MFC4428345.1"/>
    </source>
</evidence>
<feature type="compositionally biased region" description="Basic and acidic residues" evidence="1">
    <location>
        <begin position="75"/>
        <end position="98"/>
    </location>
</feature>
<organism evidence="2 3">
    <name type="scientific">Citricoccus alkalitolerans</name>
    <dbReference type="NCBI Taxonomy" id="246603"/>
    <lineage>
        <taxon>Bacteria</taxon>
        <taxon>Bacillati</taxon>
        <taxon>Actinomycetota</taxon>
        <taxon>Actinomycetes</taxon>
        <taxon>Micrococcales</taxon>
        <taxon>Micrococcaceae</taxon>
        <taxon>Citricoccus</taxon>
    </lineage>
</organism>
<dbReference type="RefSeq" id="WP_344230252.1">
    <property type="nucleotide sequence ID" value="NZ_BAAALH010000002.1"/>
</dbReference>
<keyword evidence="2" id="KW-0969">Cilium</keyword>
<proteinExistence type="predicted"/>
<keyword evidence="2" id="KW-0966">Cell projection</keyword>
<accession>A0ABV8XVL8</accession>